<dbReference type="Proteomes" id="UP000595437">
    <property type="component" value="Chromosome 12"/>
</dbReference>
<reference evidence="3" key="1">
    <citation type="submission" date="2021-01" db="EMBL/GenBank/DDBJ databases">
        <title>Caligus Genome Assembly.</title>
        <authorList>
            <person name="Gallardo-Escarate C."/>
        </authorList>
    </citation>
    <scope>NUCLEOTIDE SEQUENCE [LARGE SCALE GENOMIC DNA]</scope>
</reference>
<organism evidence="2 3">
    <name type="scientific">Caligus rogercresseyi</name>
    <name type="common">Sea louse</name>
    <dbReference type="NCBI Taxonomy" id="217165"/>
    <lineage>
        <taxon>Eukaryota</taxon>
        <taxon>Metazoa</taxon>
        <taxon>Ecdysozoa</taxon>
        <taxon>Arthropoda</taxon>
        <taxon>Crustacea</taxon>
        <taxon>Multicrustacea</taxon>
        <taxon>Hexanauplia</taxon>
        <taxon>Copepoda</taxon>
        <taxon>Siphonostomatoida</taxon>
        <taxon>Caligidae</taxon>
        <taxon>Caligus</taxon>
    </lineage>
</organism>
<keyword evidence="3" id="KW-1185">Reference proteome</keyword>
<evidence type="ECO:0000313" key="3">
    <source>
        <dbReference type="Proteomes" id="UP000595437"/>
    </source>
</evidence>
<name>A0A7T8JW63_CALRO</name>
<dbReference type="AlphaFoldDB" id="A0A7T8JW63"/>
<proteinExistence type="predicted"/>
<evidence type="ECO:0000313" key="2">
    <source>
        <dbReference type="EMBL" id="QQP37497.1"/>
    </source>
</evidence>
<sequence length="80" mass="9482">MTCRTPRREGGRRRREGGTPMREKRRVIAITIAHNLEQKSYNISPLWTKIFIDWRDNDGKSLKGFTPKMSDYKRLFNALN</sequence>
<protein>
    <submittedName>
        <fullName evidence="2">Uncharacterized protein</fullName>
    </submittedName>
</protein>
<accession>A0A7T8JW63</accession>
<evidence type="ECO:0000256" key="1">
    <source>
        <dbReference type="SAM" id="MobiDB-lite"/>
    </source>
</evidence>
<gene>
    <name evidence="2" type="ORF">FKW44_017779</name>
</gene>
<feature type="region of interest" description="Disordered" evidence="1">
    <location>
        <begin position="1"/>
        <end position="22"/>
    </location>
</feature>
<dbReference type="EMBL" id="CP045901">
    <property type="protein sequence ID" value="QQP37497.1"/>
    <property type="molecule type" value="Genomic_DNA"/>
</dbReference>